<reference evidence="5 6" key="1">
    <citation type="submission" date="2019-04" db="EMBL/GenBank/DDBJ databases">
        <title>Isolation and culture of sulfate reducing bacteria from the cold seep of the South China Sea.</title>
        <authorList>
            <person name="Sun C."/>
            <person name="Liu R."/>
        </authorList>
    </citation>
    <scope>NUCLEOTIDE SEQUENCE [LARGE SCALE GENOMIC DNA]</scope>
    <source>
        <strain evidence="5 6">CS1</strain>
    </source>
</reference>
<feature type="domain" description="Pseudouridine synthase RsuA/RluA-like" evidence="4">
    <location>
        <begin position="87"/>
        <end position="253"/>
    </location>
</feature>
<evidence type="ECO:0000256" key="2">
    <source>
        <dbReference type="ARBA" id="ARBA00023235"/>
    </source>
</evidence>
<accession>A0ABX6NJY9</accession>
<dbReference type="SUPFAM" id="SSF55120">
    <property type="entry name" value="Pseudouridine synthase"/>
    <property type="match status" value="1"/>
</dbReference>
<evidence type="ECO:0000256" key="1">
    <source>
        <dbReference type="ARBA" id="ARBA00010876"/>
    </source>
</evidence>
<dbReference type="RefSeq" id="WP_171267671.1">
    <property type="nucleotide sequence ID" value="NZ_CP039543.1"/>
</dbReference>
<protein>
    <submittedName>
        <fullName evidence="5">RNA pseudouridine synthase</fullName>
    </submittedName>
</protein>
<evidence type="ECO:0000259" key="4">
    <source>
        <dbReference type="Pfam" id="PF00849"/>
    </source>
</evidence>
<comment type="similarity">
    <text evidence="1">Belongs to the pseudouridine synthase RluA family.</text>
</comment>
<dbReference type="Pfam" id="PF00849">
    <property type="entry name" value="PseudoU_synth_2"/>
    <property type="match status" value="1"/>
</dbReference>
<keyword evidence="3" id="KW-0694">RNA-binding</keyword>
<dbReference type="Gene3D" id="3.30.2350.10">
    <property type="entry name" value="Pseudouridine synthase"/>
    <property type="match status" value="1"/>
</dbReference>
<dbReference type="PROSITE" id="PS50889">
    <property type="entry name" value="S4"/>
    <property type="match status" value="1"/>
</dbReference>
<dbReference type="InterPro" id="IPR020103">
    <property type="entry name" value="PsdUridine_synth_cat_dom_sf"/>
</dbReference>
<dbReference type="CDD" id="cd02869">
    <property type="entry name" value="PseudoU_synth_RluA_like"/>
    <property type="match status" value="1"/>
</dbReference>
<dbReference type="CDD" id="cd00165">
    <property type="entry name" value="S4"/>
    <property type="match status" value="1"/>
</dbReference>
<keyword evidence="2" id="KW-0413">Isomerase</keyword>
<dbReference type="SUPFAM" id="SSF55174">
    <property type="entry name" value="Alpha-L RNA-binding motif"/>
    <property type="match status" value="1"/>
</dbReference>
<evidence type="ECO:0000313" key="6">
    <source>
        <dbReference type="Proteomes" id="UP000503251"/>
    </source>
</evidence>
<organism evidence="5 6">
    <name type="scientific">Oceanidesulfovibrio marinus</name>
    <dbReference type="NCBI Taxonomy" id="370038"/>
    <lineage>
        <taxon>Bacteria</taxon>
        <taxon>Pseudomonadati</taxon>
        <taxon>Thermodesulfobacteriota</taxon>
        <taxon>Desulfovibrionia</taxon>
        <taxon>Desulfovibrionales</taxon>
        <taxon>Desulfovibrionaceae</taxon>
        <taxon>Oceanidesulfovibrio</taxon>
    </lineage>
</organism>
<sequence>MKSTIIPEEYAGQRLDKALLLLFPETSLRHRRRLVSSWDIRVDGVVRGPAYKVRAGETLTAAEPAEAEVAAETKGASIHAVSRPWAALYKPAGLDSETLAGGARPGLDRLCAELDAQTRAAENAALGQKEAWQLVSRLDRDVSGLVAAAQGTEAVARFRTLEGAGEVGKTYLLLAAPENAAKLPAGSGHVIKKALDMANRMRVRALEADDPDPARWTRFTVLGSLLLGDEEALLVQANIARGARHQIRVHAAAAGLPIVGDPVYGAGDHPTGILFLHCAQLRIEDFETEAPPSWGEALGSEYERCLALAGMDRQS</sequence>
<evidence type="ECO:0000313" key="5">
    <source>
        <dbReference type="EMBL" id="QJT09955.1"/>
    </source>
</evidence>
<dbReference type="InterPro" id="IPR050188">
    <property type="entry name" value="RluA_PseudoU_synthase"/>
</dbReference>
<dbReference type="PANTHER" id="PTHR21600">
    <property type="entry name" value="MITOCHONDRIAL RNA PSEUDOURIDINE SYNTHASE"/>
    <property type="match status" value="1"/>
</dbReference>
<dbReference type="Gene3D" id="3.10.290.10">
    <property type="entry name" value="RNA-binding S4 domain"/>
    <property type="match status" value="1"/>
</dbReference>
<proteinExistence type="inferred from homology"/>
<keyword evidence="6" id="KW-1185">Reference proteome</keyword>
<dbReference type="InterPro" id="IPR036986">
    <property type="entry name" value="S4_RNA-bd_sf"/>
</dbReference>
<dbReference type="InterPro" id="IPR006145">
    <property type="entry name" value="PsdUridine_synth_RsuA/RluA"/>
</dbReference>
<gene>
    <name evidence="5" type="ORF">E8L03_13890</name>
</gene>
<evidence type="ECO:0000256" key="3">
    <source>
        <dbReference type="PROSITE-ProRule" id="PRU00182"/>
    </source>
</evidence>
<dbReference type="PANTHER" id="PTHR21600:SF87">
    <property type="entry name" value="RNA PSEUDOURIDYLATE SYNTHASE DOMAIN-CONTAINING PROTEIN 1"/>
    <property type="match status" value="1"/>
</dbReference>
<name>A0ABX6NJY9_9BACT</name>
<dbReference type="EMBL" id="CP039543">
    <property type="protein sequence ID" value="QJT09955.1"/>
    <property type="molecule type" value="Genomic_DNA"/>
</dbReference>
<dbReference type="Proteomes" id="UP000503251">
    <property type="component" value="Chromosome"/>
</dbReference>